<keyword evidence="1" id="KW-0863">Zinc-finger</keyword>
<feature type="chain" id="PRO_5025603406" description="RING-type domain-containing protein" evidence="4">
    <location>
        <begin position="19"/>
        <end position="1861"/>
    </location>
</feature>
<dbReference type="Gene3D" id="3.30.40.10">
    <property type="entry name" value="Zinc/RING finger domain, C3HC4 (zinc finger)"/>
    <property type="match status" value="1"/>
</dbReference>
<dbReference type="PROSITE" id="PS50089">
    <property type="entry name" value="ZF_RING_2"/>
    <property type="match status" value="1"/>
</dbReference>
<evidence type="ECO:0000313" key="6">
    <source>
        <dbReference type="EMBL" id="GFH05788.1"/>
    </source>
</evidence>
<gene>
    <name evidence="6" type="ORF">HaLaN_00310</name>
</gene>
<feature type="compositionally biased region" description="Basic and acidic residues" evidence="2">
    <location>
        <begin position="241"/>
        <end position="254"/>
    </location>
</feature>
<feature type="compositionally biased region" description="Low complexity" evidence="2">
    <location>
        <begin position="790"/>
        <end position="802"/>
    </location>
</feature>
<feature type="region of interest" description="Disordered" evidence="2">
    <location>
        <begin position="790"/>
        <end position="820"/>
    </location>
</feature>
<feature type="compositionally biased region" description="Low complexity" evidence="2">
    <location>
        <begin position="1518"/>
        <end position="1536"/>
    </location>
</feature>
<reference evidence="6 7" key="1">
    <citation type="submission" date="2020-02" db="EMBL/GenBank/DDBJ databases">
        <title>Draft genome sequence of Haematococcus lacustris strain NIES-144.</title>
        <authorList>
            <person name="Morimoto D."/>
            <person name="Nakagawa S."/>
            <person name="Yoshida T."/>
            <person name="Sawayama S."/>
        </authorList>
    </citation>
    <scope>NUCLEOTIDE SEQUENCE [LARGE SCALE GENOMIC DNA]</scope>
    <source>
        <strain evidence="6 7">NIES-144</strain>
    </source>
</reference>
<dbReference type="InterPro" id="IPR001841">
    <property type="entry name" value="Znf_RING"/>
</dbReference>
<evidence type="ECO:0000259" key="5">
    <source>
        <dbReference type="PROSITE" id="PS50089"/>
    </source>
</evidence>
<keyword evidence="1" id="KW-0479">Metal-binding</keyword>
<dbReference type="GO" id="GO:0008270">
    <property type="term" value="F:zinc ion binding"/>
    <property type="evidence" value="ECO:0007669"/>
    <property type="project" value="UniProtKB-KW"/>
</dbReference>
<dbReference type="InterPro" id="IPR013083">
    <property type="entry name" value="Znf_RING/FYVE/PHD"/>
</dbReference>
<feature type="region of interest" description="Disordered" evidence="2">
    <location>
        <begin position="231"/>
        <end position="258"/>
    </location>
</feature>
<feature type="region of interest" description="Disordered" evidence="2">
    <location>
        <begin position="1042"/>
        <end position="1091"/>
    </location>
</feature>
<organism evidence="6 7">
    <name type="scientific">Haematococcus lacustris</name>
    <name type="common">Green alga</name>
    <name type="synonym">Haematococcus pluvialis</name>
    <dbReference type="NCBI Taxonomy" id="44745"/>
    <lineage>
        <taxon>Eukaryota</taxon>
        <taxon>Viridiplantae</taxon>
        <taxon>Chlorophyta</taxon>
        <taxon>core chlorophytes</taxon>
        <taxon>Chlorophyceae</taxon>
        <taxon>CS clade</taxon>
        <taxon>Chlamydomonadales</taxon>
        <taxon>Haematococcaceae</taxon>
        <taxon>Haematococcus</taxon>
    </lineage>
</organism>
<evidence type="ECO:0000256" key="1">
    <source>
        <dbReference type="PROSITE-ProRule" id="PRU00175"/>
    </source>
</evidence>
<keyword evidence="7" id="KW-1185">Reference proteome</keyword>
<feature type="transmembrane region" description="Helical" evidence="3">
    <location>
        <begin position="608"/>
        <end position="635"/>
    </location>
</feature>
<dbReference type="EMBL" id="BLLF01000009">
    <property type="protein sequence ID" value="GFH05788.1"/>
    <property type="molecule type" value="Genomic_DNA"/>
</dbReference>
<protein>
    <recommendedName>
        <fullName evidence="5">RING-type domain-containing protein</fullName>
    </recommendedName>
</protein>
<feature type="domain" description="RING-type" evidence="5">
    <location>
        <begin position="1097"/>
        <end position="1128"/>
    </location>
</feature>
<keyword evidence="1" id="KW-0862">Zinc</keyword>
<feature type="region of interest" description="Disordered" evidence="2">
    <location>
        <begin position="432"/>
        <end position="451"/>
    </location>
</feature>
<dbReference type="SUPFAM" id="SSF57850">
    <property type="entry name" value="RING/U-box"/>
    <property type="match status" value="1"/>
</dbReference>
<name>A0A699YD56_HAELA</name>
<keyword evidence="4" id="KW-0732">Signal</keyword>
<feature type="compositionally biased region" description="Polar residues" evidence="2">
    <location>
        <begin position="1485"/>
        <end position="1500"/>
    </location>
</feature>
<feature type="region of interest" description="Disordered" evidence="2">
    <location>
        <begin position="1174"/>
        <end position="1219"/>
    </location>
</feature>
<evidence type="ECO:0000256" key="2">
    <source>
        <dbReference type="SAM" id="MobiDB-lite"/>
    </source>
</evidence>
<feature type="compositionally biased region" description="Low complexity" evidence="2">
    <location>
        <begin position="1351"/>
        <end position="1362"/>
    </location>
</feature>
<dbReference type="Proteomes" id="UP000485058">
    <property type="component" value="Unassembled WGS sequence"/>
</dbReference>
<proteinExistence type="predicted"/>
<feature type="region of interest" description="Disordered" evidence="2">
    <location>
        <begin position="1466"/>
        <end position="1539"/>
    </location>
</feature>
<evidence type="ECO:0000313" key="7">
    <source>
        <dbReference type="Proteomes" id="UP000485058"/>
    </source>
</evidence>
<feature type="region of interest" description="Disordered" evidence="2">
    <location>
        <begin position="1322"/>
        <end position="1380"/>
    </location>
</feature>
<feature type="compositionally biased region" description="Polar residues" evidence="2">
    <location>
        <begin position="873"/>
        <end position="885"/>
    </location>
</feature>
<accession>A0A699YD56</accession>
<keyword evidence="3" id="KW-1133">Transmembrane helix</keyword>
<keyword evidence="3" id="KW-0812">Transmembrane</keyword>
<evidence type="ECO:0000256" key="3">
    <source>
        <dbReference type="SAM" id="Phobius"/>
    </source>
</evidence>
<comment type="caution">
    <text evidence="6">The sequence shown here is derived from an EMBL/GenBank/DDBJ whole genome shotgun (WGS) entry which is preliminary data.</text>
</comment>
<evidence type="ECO:0000256" key="4">
    <source>
        <dbReference type="SAM" id="SignalP"/>
    </source>
</evidence>
<keyword evidence="3" id="KW-0472">Membrane</keyword>
<feature type="transmembrane region" description="Helical" evidence="3">
    <location>
        <begin position="303"/>
        <end position="325"/>
    </location>
</feature>
<sequence length="1861" mass="196909">MKFAAVVLLITFAAASLSSRDESGNKFSPRAWGHSSICVWLASIVSGGWQRMGPWDRRCAGFGLLTAGLFLHFLQLDPSYQGWADTFYFCGRELQYCNCNFRWNLMGWYKAYVLWSFMLTWALGVQRIIIQLGLNGLLPGEEVVTRESFVSICWRLIPYWLNNWEQQWGAECSSMMFELPHFAIELLIILPCVQILCARMKILAMPLVNIAPAGEQDGVVAVQQPAHHLAAAEGEGAADVQQERRGRQNRDRHAAAGRVDVRPQPQLAGFDRADYAPNILNGLWERQPHQRQLLVRLRSNMKVMSFTLALILLAAANALYVPLMLEGTVAMHPSTLPIRAAGEHQDWITDAGVVQVDLMAAAAVPPEQQAAIAQRLHHYKANTQGWVVLPQLWPLVPVHMRIDPEYHSNAAKEIRSSQSEHAEWDFLVPKPAQESAASDSVPQYGASDVDERQGELRPLVHLHKAGHAAAEMDAAEATTGCERALPAPHATVNESGATMQAPGRSERHPQECPAEYTLEASAPGLHQELGAIPPQPAQAHGGNHQDAEHIALIPLVESALAVMRLSCEKFFVLLAVYVAHLLYQEQPSQGMRTFIRVIAGMSTTFQRVVLYSFPAVCWVYGAGFVFSTFVSAVFWGGGCSMSMYCGWLHDLLFCFYVRLHATITCPCKLQCPLSTRAVSKWLKTPHVCHSLTCDQALLCRSAELLVMVRSLRPATVEEVQRMAGNCAICWGKMTVPGSTAPAAHPPACLHPVRGQAQAAASRRGNATAGGTAGEGAAREVAGMLLAAQPTTQPGQAQPPAGQHCVRPASAQGPGPARQVPVCLQPTASLQPSCTESRQHPQHLHPFAQQGQRETEEGAGAAQLPDKQPAGPSSADSALSSPCNSQQRRKVQPHRHPRRAASTSLPAPTDPACRAAAPGSLSTLPDLQATSEEGPTIAAGLRASSTGLQDSCQTLLTVTALTSPPAQPSSVEAHVPTGAALAVTGLDKPESGTWDASPTLAAPVLATVTPSVCSCEPNTLPAAAACASTPSVPLQPAPSLAATNSAGLGSPGRGCSSEAPGTSSAASLPCPTPASESSSDGEEDEEGLSGPAAHGWSLPCGHAYHSSCLGQWLFQCHSNSISPTCPMCQATIRLDVSWRLPWSSPSHSLLIPQHQLGHATAAQGMQIGPQPAAVRQRQGPAGAGPHGRVLHPAPAAGEEPGPRLGRGHQEQGMGLGEGGPARVGAMRRQRGRAHMAAGDADAAGGGGGPAMVLLPPPMAALEGVQLLGLLEYQREIQELLLDMPQIPVPEDLLALQEQAARDVPEPPAVQQLEAVALLPVQLQPQPNPRQPQQRGDQAPLAAGSLEAPPQAPGTQAQPQSPAQLVPQVRPQSSQAARAVDAPFQQAAQAVGSSSDLAPSMAAGHAFRGDRDHGVAALAAEAASARALLAARALSQQTDGSSTAVPVAPLQASLSHAEPLVMDRGPAAVAGREAPGPTSVPEAKGVASSSCDTTTKDVPTQQGSGSGAASSGVQTGPDHAAVMASGGAGTSGSAEAAPRPLPAAPTRRRFLFFKRKHSWVLHVALVYGGKTQLLTSTCTDIESVVVVTSIVASPKYTYNICWPCDHLVRNKERGTTIVCLVTLTRDEQQRVATFKWGGQPNSLVNDSCRGSSGTIMASLACCLAGRRLQGRWLCWAPISGVVVRGPGAQHRAELLLLRLRQLRIWCEKPHLRTAASNAVVCEAAGSRRRHRAGITQSRGSKGVEECGPQLQGTGTCVKGSCSDPGLPQARGLPQAPGLPQALACLTWVCTVMGSILAGMTSSTLSAGQQQGTHRLRVQAGGSHAASGCCRALRTMVKPEQGETRHLRCMPEYNSWGVGIVLQT</sequence>
<feature type="region of interest" description="Disordered" evidence="2">
    <location>
        <begin position="847"/>
        <end position="926"/>
    </location>
</feature>
<feature type="compositionally biased region" description="Basic residues" evidence="2">
    <location>
        <begin position="886"/>
        <end position="898"/>
    </location>
</feature>
<feature type="signal peptide" evidence="4">
    <location>
        <begin position="1"/>
        <end position="18"/>
    </location>
</feature>